<sequence length="46" mass="5333">MNTRFAKYSDQNSDNPTSFCRIIAVIYHKTVKATVIEKTAFRKKPI</sequence>
<evidence type="ECO:0000313" key="1">
    <source>
        <dbReference type="EMBL" id="MBK3496491.1"/>
    </source>
</evidence>
<gene>
    <name evidence="1" type="ORF">JFL43_16825</name>
</gene>
<comment type="caution">
    <text evidence="1">The sequence shown here is derived from an EMBL/GenBank/DDBJ whole genome shotgun (WGS) entry which is preliminary data.</text>
</comment>
<keyword evidence="2" id="KW-1185">Reference proteome</keyword>
<evidence type="ECO:0000313" key="2">
    <source>
        <dbReference type="Proteomes" id="UP000618943"/>
    </source>
</evidence>
<proteinExistence type="predicted"/>
<dbReference type="Proteomes" id="UP000618943">
    <property type="component" value="Unassembled WGS sequence"/>
</dbReference>
<reference evidence="1 2" key="1">
    <citation type="submission" date="2020-12" db="EMBL/GenBank/DDBJ databases">
        <title>YIM B01967 draft genome.</title>
        <authorList>
            <person name="Yan X."/>
        </authorList>
    </citation>
    <scope>NUCLEOTIDE SEQUENCE [LARGE SCALE GENOMIC DNA]</scope>
    <source>
        <strain evidence="1 2">YIM B01967</strain>
    </source>
</reference>
<dbReference type="RefSeq" id="WP_200749946.1">
    <property type="nucleotide sequence ID" value="NZ_JAEOAH010000031.1"/>
</dbReference>
<name>A0ABS1HB19_9BACL</name>
<accession>A0ABS1HB19</accession>
<dbReference type="EMBL" id="JAEOAH010000031">
    <property type="protein sequence ID" value="MBK3496491.1"/>
    <property type="molecule type" value="Genomic_DNA"/>
</dbReference>
<organism evidence="1 2">
    <name type="scientific">Viridibacillus soli</name>
    <dbReference type="NCBI Taxonomy" id="2798301"/>
    <lineage>
        <taxon>Bacteria</taxon>
        <taxon>Bacillati</taxon>
        <taxon>Bacillota</taxon>
        <taxon>Bacilli</taxon>
        <taxon>Bacillales</taxon>
        <taxon>Caryophanaceae</taxon>
        <taxon>Viridibacillus</taxon>
    </lineage>
</organism>
<protein>
    <submittedName>
        <fullName evidence="1">Uncharacterized protein</fullName>
    </submittedName>
</protein>